<accession>A0A0F8ZXV4</accession>
<organism evidence="1">
    <name type="scientific">marine sediment metagenome</name>
    <dbReference type="NCBI Taxonomy" id="412755"/>
    <lineage>
        <taxon>unclassified sequences</taxon>
        <taxon>metagenomes</taxon>
        <taxon>ecological metagenomes</taxon>
    </lineage>
</organism>
<reference evidence="1" key="1">
    <citation type="journal article" date="2015" name="Nature">
        <title>Complex archaea that bridge the gap between prokaryotes and eukaryotes.</title>
        <authorList>
            <person name="Spang A."/>
            <person name="Saw J.H."/>
            <person name="Jorgensen S.L."/>
            <person name="Zaremba-Niedzwiedzka K."/>
            <person name="Martijn J."/>
            <person name="Lind A.E."/>
            <person name="van Eijk R."/>
            <person name="Schleper C."/>
            <person name="Guy L."/>
            <person name="Ettema T.J."/>
        </authorList>
    </citation>
    <scope>NUCLEOTIDE SEQUENCE</scope>
</reference>
<feature type="non-terminal residue" evidence="1">
    <location>
        <position position="91"/>
    </location>
</feature>
<comment type="caution">
    <text evidence="1">The sequence shown here is derived from an EMBL/GenBank/DDBJ whole genome shotgun (WGS) entry which is preliminary data.</text>
</comment>
<name>A0A0F8ZXV4_9ZZZZ</name>
<dbReference type="AlphaFoldDB" id="A0A0F8ZXV4"/>
<gene>
    <name evidence="1" type="ORF">LCGC14_2915900</name>
</gene>
<protein>
    <submittedName>
        <fullName evidence="1">Uncharacterized protein</fullName>
    </submittedName>
</protein>
<sequence>MSAPHDTRNKSTTCNGVRIEDNEDCLLRYNCLKYRPHRLKESNEITWHNISAIIPCDGFIYVLRKKSEMSFSALLQLSRQRHRWVAMFGVD</sequence>
<dbReference type="EMBL" id="LAZR01057823">
    <property type="protein sequence ID" value="KKK71239.1"/>
    <property type="molecule type" value="Genomic_DNA"/>
</dbReference>
<proteinExistence type="predicted"/>
<evidence type="ECO:0000313" key="1">
    <source>
        <dbReference type="EMBL" id="KKK71239.1"/>
    </source>
</evidence>